<dbReference type="InterPro" id="IPR029044">
    <property type="entry name" value="Nucleotide-diphossugar_trans"/>
</dbReference>
<evidence type="ECO:0000256" key="2">
    <source>
        <dbReference type="ARBA" id="ARBA00022695"/>
    </source>
</evidence>
<sequence>MSAAKTIIISCAGSGTRLGLGSTKALVDIKGKPLIIRQLELLDDYDDIRVVVGYQAQKVIEVVRKYRDDILFVFNHEYKTTGTAASVCYAAKYANEYIVSLDGDLLVHPADLKLFLSQNEECIGVCNPTTNEPVFISTFMKDDRVYASSFSREHGDLEWTGLVQVKTERLPFGTAHLYQILEPLLPMPIFTIRAREIDTMNDYENAIKWVVNGYE</sequence>
<protein>
    <recommendedName>
        <fullName evidence="3">MobA-like NTP transferase domain-containing protein</fullName>
    </recommendedName>
</protein>
<evidence type="ECO:0000256" key="1">
    <source>
        <dbReference type="ARBA" id="ARBA00022679"/>
    </source>
</evidence>
<dbReference type="PANTHER" id="PTHR43584">
    <property type="entry name" value="NUCLEOTIDYL TRANSFERASE"/>
    <property type="match status" value="1"/>
</dbReference>
<dbReference type="Gene3D" id="3.90.550.10">
    <property type="entry name" value="Spore Coat Polysaccharide Biosynthesis Protein SpsA, Chain A"/>
    <property type="match status" value="1"/>
</dbReference>
<evidence type="ECO:0000313" key="4">
    <source>
        <dbReference type="EMBL" id="KTE93850.1"/>
    </source>
</evidence>
<name>A0A0W1JQ03_DESHA</name>
<dbReference type="InterPro" id="IPR025877">
    <property type="entry name" value="MobA-like_NTP_Trfase"/>
</dbReference>
<dbReference type="EMBL" id="LOCK01000001">
    <property type="protein sequence ID" value="KTE93850.1"/>
    <property type="molecule type" value="Genomic_DNA"/>
</dbReference>
<dbReference type="GO" id="GO:0016779">
    <property type="term" value="F:nucleotidyltransferase activity"/>
    <property type="evidence" value="ECO:0007669"/>
    <property type="project" value="UniProtKB-KW"/>
</dbReference>
<dbReference type="Pfam" id="PF12804">
    <property type="entry name" value="NTP_transf_3"/>
    <property type="match status" value="1"/>
</dbReference>
<reference evidence="4 5" key="1">
    <citation type="submission" date="2015-12" db="EMBL/GenBank/DDBJ databases">
        <title>Draft Genome Sequence of Desulfitobacterium hafniense Strain DH, a Sulfate-reducing Bacterium Isolated from Paddy Soils.</title>
        <authorList>
            <person name="Bao P."/>
            <person name="Zhang X."/>
            <person name="Li G."/>
        </authorList>
    </citation>
    <scope>NUCLEOTIDE SEQUENCE [LARGE SCALE GENOMIC DNA]</scope>
    <source>
        <strain evidence="4 5">DH</strain>
    </source>
</reference>
<keyword evidence="2" id="KW-0548">Nucleotidyltransferase</keyword>
<dbReference type="Proteomes" id="UP000054623">
    <property type="component" value="Unassembled WGS sequence"/>
</dbReference>
<dbReference type="PANTHER" id="PTHR43584:SF8">
    <property type="entry name" value="N-ACETYLMURAMATE ALPHA-1-PHOSPHATE URIDYLYLTRANSFERASE"/>
    <property type="match status" value="1"/>
</dbReference>
<accession>A0A0W1JQ03</accession>
<feature type="domain" description="MobA-like NTP transferase" evidence="3">
    <location>
        <begin position="8"/>
        <end position="122"/>
    </location>
</feature>
<gene>
    <name evidence="4" type="ORF">AT727_02525</name>
</gene>
<evidence type="ECO:0000313" key="5">
    <source>
        <dbReference type="Proteomes" id="UP000054623"/>
    </source>
</evidence>
<dbReference type="InterPro" id="IPR050065">
    <property type="entry name" value="GlmU-like"/>
</dbReference>
<dbReference type="AlphaFoldDB" id="A0A0W1JQ03"/>
<organism evidence="4 5">
    <name type="scientific">Desulfitobacterium hafniense</name>
    <name type="common">Desulfitobacterium frappieri</name>
    <dbReference type="NCBI Taxonomy" id="49338"/>
    <lineage>
        <taxon>Bacteria</taxon>
        <taxon>Bacillati</taxon>
        <taxon>Bacillota</taxon>
        <taxon>Clostridia</taxon>
        <taxon>Eubacteriales</taxon>
        <taxon>Desulfitobacteriaceae</taxon>
        <taxon>Desulfitobacterium</taxon>
    </lineage>
</organism>
<dbReference type="RefSeq" id="WP_058490635.1">
    <property type="nucleotide sequence ID" value="NZ_LOCK01000001.1"/>
</dbReference>
<dbReference type="OrthoDB" id="9803871at2"/>
<comment type="caution">
    <text evidence="4">The sequence shown here is derived from an EMBL/GenBank/DDBJ whole genome shotgun (WGS) entry which is preliminary data.</text>
</comment>
<keyword evidence="1" id="KW-0808">Transferase</keyword>
<dbReference type="SUPFAM" id="SSF53448">
    <property type="entry name" value="Nucleotide-diphospho-sugar transferases"/>
    <property type="match status" value="1"/>
</dbReference>
<evidence type="ECO:0000259" key="3">
    <source>
        <dbReference type="Pfam" id="PF12804"/>
    </source>
</evidence>
<proteinExistence type="predicted"/>